<organism evidence="1 2">
    <name type="scientific">Daphnia pulex</name>
    <name type="common">Water flea</name>
    <dbReference type="NCBI Taxonomy" id="6669"/>
    <lineage>
        <taxon>Eukaryota</taxon>
        <taxon>Metazoa</taxon>
        <taxon>Ecdysozoa</taxon>
        <taxon>Arthropoda</taxon>
        <taxon>Crustacea</taxon>
        <taxon>Branchiopoda</taxon>
        <taxon>Diplostraca</taxon>
        <taxon>Cladocera</taxon>
        <taxon>Anomopoda</taxon>
        <taxon>Daphniidae</taxon>
        <taxon>Daphnia</taxon>
    </lineage>
</organism>
<evidence type="ECO:0000313" key="2">
    <source>
        <dbReference type="Proteomes" id="UP000000305"/>
    </source>
</evidence>
<proteinExistence type="predicted"/>
<accession>E9H845</accession>
<gene>
    <name evidence="1" type="ORF">DAPPUDRAFT_326564</name>
</gene>
<dbReference type="AlphaFoldDB" id="E9H845"/>
<dbReference type="OrthoDB" id="8065116at2759"/>
<evidence type="ECO:0000313" key="1">
    <source>
        <dbReference type="EMBL" id="EFX72007.1"/>
    </source>
</evidence>
<sequence>MAFQWKSQIRGVVFKYDDKLGDTFCDTYAVVLWRNPEPTPYTCIDFDHILNPNMLTNPHIYSLISVSVYEQKGYEDTEIIRTFYGRVLLTGSDKDLLRSLTEEKWCRLRELGVSNKELPIQEECLEFFCKINQNTDSYGNSASSTTNCQTAAHFPNTWSHPGIGYGWYSTNKSSAYPTTASTSHFSLTDLNYIGTSAQSTAAQYPSTTASTSHFPPTDLNFGPSASITSCADSQTHHSHTTNIVCPGVREGNQGSPKTYFNLDTPKSHNNSSFISSKEFEIVIKGLTKLTVLSKEMLQQLKNVNTRLSKLE</sequence>
<dbReference type="KEGG" id="dpx:DAPPUDRAFT_326564"/>
<dbReference type="HOGENOM" id="CLU_895067_0_0_1"/>
<dbReference type="InParanoid" id="E9H845"/>
<reference evidence="1 2" key="1">
    <citation type="journal article" date="2011" name="Science">
        <title>The ecoresponsive genome of Daphnia pulex.</title>
        <authorList>
            <person name="Colbourne J.K."/>
            <person name="Pfrender M.E."/>
            <person name="Gilbert D."/>
            <person name="Thomas W.K."/>
            <person name="Tucker A."/>
            <person name="Oakley T.H."/>
            <person name="Tokishita S."/>
            <person name="Aerts A."/>
            <person name="Arnold G.J."/>
            <person name="Basu M.K."/>
            <person name="Bauer D.J."/>
            <person name="Caceres C.E."/>
            <person name="Carmel L."/>
            <person name="Casola C."/>
            <person name="Choi J.H."/>
            <person name="Detter J.C."/>
            <person name="Dong Q."/>
            <person name="Dusheyko S."/>
            <person name="Eads B.D."/>
            <person name="Frohlich T."/>
            <person name="Geiler-Samerotte K.A."/>
            <person name="Gerlach D."/>
            <person name="Hatcher P."/>
            <person name="Jogdeo S."/>
            <person name="Krijgsveld J."/>
            <person name="Kriventseva E.V."/>
            <person name="Kultz D."/>
            <person name="Laforsch C."/>
            <person name="Lindquist E."/>
            <person name="Lopez J."/>
            <person name="Manak J.R."/>
            <person name="Muller J."/>
            <person name="Pangilinan J."/>
            <person name="Patwardhan R.P."/>
            <person name="Pitluck S."/>
            <person name="Pritham E.J."/>
            <person name="Rechtsteiner A."/>
            <person name="Rho M."/>
            <person name="Rogozin I.B."/>
            <person name="Sakarya O."/>
            <person name="Salamov A."/>
            <person name="Schaack S."/>
            <person name="Shapiro H."/>
            <person name="Shiga Y."/>
            <person name="Skalitzky C."/>
            <person name="Smith Z."/>
            <person name="Souvorov A."/>
            <person name="Sung W."/>
            <person name="Tang Z."/>
            <person name="Tsuchiya D."/>
            <person name="Tu H."/>
            <person name="Vos H."/>
            <person name="Wang M."/>
            <person name="Wolf Y.I."/>
            <person name="Yamagata H."/>
            <person name="Yamada T."/>
            <person name="Ye Y."/>
            <person name="Shaw J.R."/>
            <person name="Andrews J."/>
            <person name="Crease T.J."/>
            <person name="Tang H."/>
            <person name="Lucas S.M."/>
            <person name="Robertson H.M."/>
            <person name="Bork P."/>
            <person name="Koonin E.V."/>
            <person name="Zdobnov E.M."/>
            <person name="Grigoriev I.V."/>
            <person name="Lynch M."/>
            <person name="Boore J.L."/>
        </authorList>
    </citation>
    <scope>NUCLEOTIDE SEQUENCE [LARGE SCALE GENOMIC DNA]</scope>
</reference>
<name>E9H845_DAPPU</name>
<dbReference type="Proteomes" id="UP000000305">
    <property type="component" value="Unassembled WGS sequence"/>
</dbReference>
<keyword evidence="2" id="KW-1185">Reference proteome</keyword>
<dbReference type="EMBL" id="GL732603">
    <property type="protein sequence ID" value="EFX72007.1"/>
    <property type="molecule type" value="Genomic_DNA"/>
</dbReference>
<protein>
    <submittedName>
        <fullName evidence="1">Uncharacterized protein</fullName>
    </submittedName>
</protein>